<evidence type="ECO:0000256" key="2">
    <source>
        <dbReference type="ARBA" id="ARBA00023157"/>
    </source>
</evidence>
<dbReference type="PANTHER" id="PTHR23199">
    <property type="entry name" value="NEUROTROPHIN 1-RELATED"/>
    <property type="match status" value="1"/>
</dbReference>
<evidence type="ECO:0000256" key="3">
    <source>
        <dbReference type="ARBA" id="ARBA00023180"/>
    </source>
</evidence>
<dbReference type="GeneID" id="725541"/>
<dbReference type="InterPro" id="IPR029034">
    <property type="entry name" value="Cystine-knot_cytokine"/>
</dbReference>
<reference evidence="6" key="1">
    <citation type="submission" date="2021-01" db="UniProtKB">
        <authorList>
            <consortium name="EnsemblMetazoa"/>
        </authorList>
    </citation>
    <scope>IDENTIFICATION</scope>
    <source>
        <strain evidence="6">DH4</strain>
    </source>
</reference>
<dbReference type="GO" id="GO:0008083">
    <property type="term" value="F:growth factor activity"/>
    <property type="evidence" value="ECO:0007669"/>
    <property type="project" value="TreeGrafter"/>
</dbReference>
<evidence type="ECO:0000313" key="6">
    <source>
        <dbReference type="EnsemblMetazoa" id="XP_026300183"/>
    </source>
</evidence>
<feature type="chain" id="PRO_5044660987" evidence="4">
    <location>
        <begin position="29"/>
        <end position="341"/>
    </location>
</feature>
<feature type="domain" description="Spaetzle" evidence="5">
    <location>
        <begin position="241"/>
        <end position="337"/>
    </location>
</feature>
<dbReference type="GO" id="GO:0045087">
    <property type="term" value="P:innate immune response"/>
    <property type="evidence" value="ECO:0007669"/>
    <property type="project" value="TreeGrafter"/>
</dbReference>
<dbReference type="GO" id="GO:0005615">
    <property type="term" value="C:extracellular space"/>
    <property type="evidence" value="ECO:0007669"/>
    <property type="project" value="UniProtKB-ARBA"/>
</dbReference>
<dbReference type="GO" id="GO:0005121">
    <property type="term" value="F:Toll binding"/>
    <property type="evidence" value="ECO:0007669"/>
    <property type="project" value="TreeGrafter"/>
</dbReference>
<accession>A0A8B8H972</accession>
<dbReference type="Gene3D" id="2.10.90.10">
    <property type="entry name" value="Cystine-knot cytokines"/>
    <property type="match status" value="1"/>
</dbReference>
<keyword evidence="7" id="KW-1185">Reference proteome</keyword>
<dbReference type="AlphaFoldDB" id="A0A7M7SRF5"/>
<evidence type="ECO:0000259" key="5">
    <source>
        <dbReference type="Pfam" id="PF16077"/>
    </source>
</evidence>
<dbReference type="Proteomes" id="UP000005203">
    <property type="component" value="Linkage group LG12"/>
</dbReference>
<dbReference type="InterPro" id="IPR052444">
    <property type="entry name" value="Spz/Toll_ligand-like"/>
</dbReference>
<dbReference type="PANTHER" id="PTHR23199:SF16">
    <property type="entry name" value="PROTEIN SPAETZLE 5"/>
    <property type="match status" value="1"/>
</dbReference>
<sequence>MMIRIWYFIISKMKLFLAVIMIASLANAYDVPCPKYGCPGRPRYEPFVPAPPGHTPNCAKPGQTFCESLDHYPRQLIKFLVDKCSFDFSSVLRDESRENFNVYRSFPAGYDYPTHGDGQFHSALPFLPPSQYPGQQTTLLYGTPLNDTHGYKYTTPAQGNPFLSDESFKYHSEGQRVTTDHPFYTQSQPLNAFGQSQAWWTNRYVRNSKLAPRSLYENPLLKYSKLSKRRRKRQSDPDAISLCPTETQYITPRAALNNQGNWMYVVNLEDMNQKYSQVVRSEKCTMDVCNGICSVPTGYTSRCQQQYVQKRLIALQGNGNQLYADIFWFPHGCSCEIIANY</sequence>
<dbReference type="InterPro" id="IPR032104">
    <property type="entry name" value="Spaetzle"/>
</dbReference>
<dbReference type="EnsemblMetazoa" id="XM_026444398">
    <property type="protein sequence ID" value="XP_026300183"/>
    <property type="gene ID" value="LOC725541"/>
</dbReference>
<dbReference type="Pfam" id="PF16077">
    <property type="entry name" value="Spaetzle"/>
    <property type="match status" value="1"/>
</dbReference>
<keyword evidence="1 4" id="KW-0732">Signal</keyword>
<organism evidence="6">
    <name type="scientific">Apis mellifera</name>
    <name type="common">Honeybee</name>
    <dbReference type="NCBI Taxonomy" id="7460"/>
    <lineage>
        <taxon>Eukaryota</taxon>
        <taxon>Metazoa</taxon>
        <taxon>Ecdysozoa</taxon>
        <taxon>Arthropoda</taxon>
        <taxon>Hexapoda</taxon>
        <taxon>Insecta</taxon>
        <taxon>Pterygota</taxon>
        <taxon>Neoptera</taxon>
        <taxon>Endopterygota</taxon>
        <taxon>Hymenoptera</taxon>
        <taxon>Apocrita</taxon>
        <taxon>Aculeata</taxon>
        <taxon>Apoidea</taxon>
        <taxon>Anthophila</taxon>
        <taxon>Apidae</taxon>
        <taxon>Apis</taxon>
    </lineage>
</organism>
<keyword evidence="3" id="KW-0325">Glycoprotein</keyword>
<name>A0A7M7SRF5_APIME</name>
<accession>A0A7M7SRF5</accession>
<evidence type="ECO:0000313" key="7">
    <source>
        <dbReference type="Proteomes" id="UP000005203"/>
    </source>
</evidence>
<evidence type="ECO:0000313" key="8">
    <source>
        <dbReference type="RefSeq" id="XP_026300183.1"/>
    </source>
</evidence>
<dbReference type="SUPFAM" id="SSF57501">
    <property type="entry name" value="Cystine-knot cytokines"/>
    <property type="match status" value="1"/>
</dbReference>
<dbReference type="KEGG" id="ame:725541"/>
<dbReference type="GO" id="GO:0021556">
    <property type="term" value="P:central nervous system formation"/>
    <property type="evidence" value="ECO:0007669"/>
    <property type="project" value="TreeGrafter"/>
</dbReference>
<evidence type="ECO:0000256" key="1">
    <source>
        <dbReference type="ARBA" id="ARBA00022729"/>
    </source>
</evidence>
<dbReference type="OrthoDB" id="7933576at2759"/>
<protein>
    <submittedName>
        <fullName evidence="8">Protein spaetzle 5</fullName>
    </submittedName>
</protein>
<reference evidence="8" key="2">
    <citation type="submission" date="2025-04" db="UniProtKB">
        <authorList>
            <consortium name="RefSeq"/>
        </authorList>
    </citation>
    <scope>IDENTIFICATION</scope>
    <source>
        <strain evidence="8">DH4</strain>
        <tissue evidence="8">Whole body</tissue>
    </source>
</reference>
<gene>
    <name evidence="8" type="primary">LOC725541</name>
</gene>
<dbReference type="RefSeq" id="XP_026300183.1">
    <property type="nucleotide sequence ID" value="XM_026444398.1"/>
</dbReference>
<feature type="signal peptide" evidence="4">
    <location>
        <begin position="1"/>
        <end position="28"/>
    </location>
</feature>
<proteinExistence type="predicted"/>
<keyword evidence="2" id="KW-1015">Disulfide bond</keyword>
<dbReference type="CTD" id="38350"/>
<evidence type="ECO:0000256" key="4">
    <source>
        <dbReference type="SAM" id="SignalP"/>
    </source>
</evidence>